<reference evidence="1" key="1">
    <citation type="submission" date="2019-10" db="EMBL/GenBank/DDBJ databases">
        <authorList>
            <consortium name="DOE Joint Genome Institute"/>
            <person name="Kuo A."/>
            <person name="Miyauchi S."/>
            <person name="Kiss E."/>
            <person name="Drula E."/>
            <person name="Kohler A."/>
            <person name="Sanchez-Garcia M."/>
            <person name="Andreopoulos B."/>
            <person name="Barry K.W."/>
            <person name="Bonito G."/>
            <person name="Buee M."/>
            <person name="Carver A."/>
            <person name="Chen C."/>
            <person name="Cichocki N."/>
            <person name="Clum A."/>
            <person name="Culley D."/>
            <person name="Crous P.W."/>
            <person name="Fauchery L."/>
            <person name="Girlanda M."/>
            <person name="Hayes R."/>
            <person name="Keri Z."/>
            <person name="LaButti K."/>
            <person name="Lipzen A."/>
            <person name="Lombard V."/>
            <person name="Magnuson J."/>
            <person name="Maillard F."/>
            <person name="Morin E."/>
            <person name="Murat C."/>
            <person name="Nolan M."/>
            <person name="Ohm R."/>
            <person name="Pangilinan J."/>
            <person name="Pereira M."/>
            <person name="Perotto S."/>
            <person name="Peter M."/>
            <person name="Riley R."/>
            <person name="Sitrit Y."/>
            <person name="Stielow B."/>
            <person name="Szollosi G."/>
            <person name="Zifcakova L."/>
            <person name="Stursova M."/>
            <person name="Spatafora J.W."/>
            <person name="Tedersoo L."/>
            <person name="Vaario L.-M."/>
            <person name="Yamada A."/>
            <person name="Yan M."/>
            <person name="Wang P."/>
            <person name="Xu J."/>
            <person name="Bruns T."/>
            <person name="Baldrian P."/>
            <person name="Vilgalys R."/>
            <person name="Henrissat B."/>
            <person name="Grigoriev I.V."/>
            <person name="Hibbett D."/>
            <person name="Nagy L.G."/>
            <person name="Martin F.M."/>
        </authorList>
    </citation>
    <scope>NUCLEOTIDE SEQUENCE</scope>
    <source>
        <strain evidence="1">BED1</strain>
    </source>
</reference>
<evidence type="ECO:0000313" key="2">
    <source>
        <dbReference type="Proteomes" id="UP001194468"/>
    </source>
</evidence>
<evidence type="ECO:0000313" key="1">
    <source>
        <dbReference type="EMBL" id="KAF8434783.1"/>
    </source>
</evidence>
<keyword evidence="2" id="KW-1185">Reference proteome</keyword>
<dbReference type="AlphaFoldDB" id="A0AAD4BMI9"/>
<comment type="caution">
    <text evidence="1">The sequence shown here is derived from an EMBL/GenBank/DDBJ whole genome shotgun (WGS) entry which is preliminary data.</text>
</comment>
<proteinExistence type="predicted"/>
<gene>
    <name evidence="1" type="ORF">L210DRAFT_2564189</name>
</gene>
<sequence length="88" mass="10100">MMCVTSRTRCMVHRLKIQSRAWNASSLIFSGKVFSVRAATLWNLMLEHEMEYKSVISGVRHLLSLPRPLQGVLSRRRACCVPLPPSRF</sequence>
<dbReference type="Proteomes" id="UP001194468">
    <property type="component" value="Unassembled WGS sequence"/>
</dbReference>
<accession>A0AAD4BMI9</accession>
<protein>
    <submittedName>
        <fullName evidence="1">Uncharacterized protein</fullName>
    </submittedName>
</protein>
<reference evidence="1" key="2">
    <citation type="journal article" date="2020" name="Nat. Commun.">
        <title>Large-scale genome sequencing of mycorrhizal fungi provides insights into the early evolution of symbiotic traits.</title>
        <authorList>
            <person name="Miyauchi S."/>
            <person name="Kiss E."/>
            <person name="Kuo A."/>
            <person name="Drula E."/>
            <person name="Kohler A."/>
            <person name="Sanchez-Garcia M."/>
            <person name="Morin E."/>
            <person name="Andreopoulos B."/>
            <person name="Barry K.W."/>
            <person name="Bonito G."/>
            <person name="Buee M."/>
            <person name="Carver A."/>
            <person name="Chen C."/>
            <person name="Cichocki N."/>
            <person name="Clum A."/>
            <person name="Culley D."/>
            <person name="Crous P.W."/>
            <person name="Fauchery L."/>
            <person name="Girlanda M."/>
            <person name="Hayes R.D."/>
            <person name="Keri Z."/>
            <person name="LaButti K."/>
            <person name="Lipzen A."/>
            <person name="Lombard V."/>
            <person name="Magnuson J."/>
            <person name="Maillard F."/>
            <person name="Murat C."/>
            <person name="Nolan M."/>
            <person name="Ohm R.A."/>
            <person name="Pangilinan J."/>
            <person name="Pereira M.F."/>
            <person name="Perotto S."/>
            <person name="Peter M."/>
            <person name="Pfister S."/>
            <person name="Riley R."/>
            <person name="Sitrit Y."/>
            <person name="Stielow J.B."/>
            <person name="Szollosi G."/>
            <person name="Zifcakova L."/>
            <person name="Stursova M."/>
            <person name="Spatafora J.W."/>
            <person name="Tedersoo L."/>
            <person name="Vaario L.M."/>
            <person name="Yamada A."/>
            <person name="Yan M."/>
            <person name="Wang P."/>
            <person name="Xu J."/>
            <person name="Bruns T."/>
            <person name="Baldrian P."/>
            <person name="Vilgalys R."/>
            <person name="Dunand C."/>
            <person name="Henrissat B."/>
            <person name="Grigoriev I.V."/>
            <person name="Hibbett D."/>
            <person name="Nagy L.G."/>
            <person name="Martin F.M."/>
        </authorList>
    </citation>
    <scope>NUCLEOTIDE SEQUENCE</scope>
    <source>
        <strain evidence="1">BED1</strain>
    </source>
</reference>
<dbReference type="EMBL" id="WHUW01000027">
    <property type="protein sequence ID" value="KAF8434783.1"/>
    <property type="molecule type" value="Genomic_DNA"/>
</dbReference>
<name>A0AAD4BMI9_BOLED</name>
<organism evidence="1 2">
    <name type="scientific">Boletus edulis BED1</name>
    <dbReference type="NCBI Taxonomy" id="1328754"/>
    <lineage>
        <taxon>Eukaryota</taxon>
        <taxon>Fungi</taxon>
        <taxon>Dikarya</taxon>
        <taxon>Basidiomycota</taxon>
        <taxon>Agaricomycotina</taxon>
        <taxon>Agaricomycetes</taxon>
        <taxon>Agaricomycetidae</taxon>
        <taxon>Boletales</taxon>
        <taxon>Boletineae</taxon>
        <taxon>Boletaceae</taxon>
        <taxon>Boletoideae</taxon>
        <taxon>Boletus</taxon>
    </lineage>
</organism>